<comment type="caution">
    <text evidence="5">The sequence shown here is derived from an EMBL/GenBank/DDBJ whole genome shotgun (WGS) entry which is preliminary data.</text>
</comment>
<evidence type="ECO:0000313" key="6">
    <source>
        <dbReference type="Proteomes" id="UP000005990"/>
    </source>
</evidence>
<dbReference type="Gene3D" id="1.10.10.10">
    <property type="entry name" value="Winged helix-like DNA-binding domain superfamily/Winged helix DNA-binding domain"/>
    <property type="match status" value="1"/>
</dbReference>
<dbReference type="PROSITE" id="PS01117">
    <property type="entry name" value="HTH_MARR_1"/>
    <property type="match status" value="1"/>
</dbReference>
<feature type="domain" description="HTH marR-type" evidence="4">
    <location>
        <begin position="1"/>
        <end position="124"/>
    </location>
</feature>
<dbReference type="PANTHER" id="PTHR42756">
    <property type="entry name" value="TRANSCRIPTIONAL REGULATOR, MARR"/>
    <property type="match status" value="1"/>
</dbReference>
<gene>
    <name evidence="5" type="ORF">HMPREF9257_1641</name>
</gene>
<sequence>MDNLAGRLAKNFDLEHLDGPQGHVVSYLGQHQAEDVFQKDIEAELEISKSVASQLVQRMERNGFIEVVPYDKDRRYKCLRLTGLGQEKLPIIKDFSFMIENFLFEGISKAELDQVIKVFNQLSKNIEKVNHLLDQKEETQNDTSL</sequence>
<evidence type="ECO:0000313" key="5">
    <source>
        <dbReference type="EMBL" id="EFR31075.1"/>
    </source>
</evidence>
<keyword evidence="1" id="KW-0805">Transcription regulation</keyword>
<evidence type="ECO:0000256" key="3">
    <source>
        <dbReference type="ARBA" id="ARBA00023163"/>
    </source>
</evidence>
<dbReference type="AlphaFoldDB" id="E4KQ02"/>
<dbReference type="InterPro" id="IPR036390">
    <property type="entry name" value="WH_DNA-bd_sf"/>
</dbReference>
<evidence type="ECO:0000259" key="4">
    <source>
        <dbReference type="PROSITE" id="PS50995"/>
    </source>
</evidence>
<dbReference type="Proteomes" id="UP000005990">
    <property type="component" value="Unassembled WGS sequence"/>
</dbReference>
<dbReference type="GO" id="GO:0003677">
    <property type="term" value="F:DNA binding"/>
    <property type="evidence" value="ECO:0007669"/>
    <property type="project" value="UniProtKB-KW"/>
</dbReference>
<evidence type="ECO:0000256" key="1">
    <source>
        <dbReference type="ARBA" id="ARBA00023015"/>
    </source>
</evidence>
<dbReference type="PROSITE" id="PS50995">
    <property type="entry name" value="HTH_MARR_2"/>
    <property type="match status" value="1"/>
</dbReference>
<dbReference type="SUPFAM" id="SSF46785">
    <property type="entry name" value="Winged helix' DNA-binding domain"/>
    <property type="match status" value="1"/>
</dbReference>
<organism evidence="5 6">
    <name type="scientific">Eremococcus coleocola ACS-139-V-Col8</name>
    <dbReference type="NCBI Taxonomy" id="908337"/>
    <lineage>
        <taxon>Bacteria</taxon>
        <taxon>Bacillati</taxon>
        <taxon>Bacillota</taxon>
        <taxon>Bacilli</taxon>
        <taxon>Lactobacillales</taxon>
        <taxon>Aerococcaceae</taxon>
        <taxon>Eremococcus</taxon>
    </lineage>
</organism>
<dbReference type="InterPro" id="IPR023187">
    <property type="entry name" value="Tscrpt_reg_MarR-type_CS"/>
</dbReference>
<keyword evidence="6" id="KW-1185">Reference proteome</keyword>
<dbReference type="RefSeq" id="WP_006418278.1">
    <property type="nucleotide sequence ID" value="NZ_AENN01000015.1"/>
</dbReference>
<keyword evidence="3" id="KW-0804">Transcription</keyword>
<protein>
    <submittedName>
        <fullName evidence="5">Transcriptional regulator, MarR family</fullName>
    </submittedName>
</protein>
<accession>E4KQ02</accession>
<reference evidence="5 6" key="1">
    <citation type="submission" date="2010-10" db="EMBL/GenBank/DDBJ databases">
        <authorList>
            <person name="Durkin A.S."/>
            <person name="Madupu R."/>
            <person name="Torralba M."/>
            <person name="Gillis M."/>
            <person name="Methe B."/>
            <person name="Sutton G."/>
            <person name="Nelson K.E."/>
        </authorList>
    </citation>
    <scope>NUCLEOTIDE SEQUENCE [LARGE SCALE GENOMIC DNA]</scope>
    <source>
        <strain evidence="5 6">ACS-139-V-Col8</strain>
    </source>
</reference>
<dbReference type="PANTHER" id="PTHR42756:SF1">
    <property type="entry name" value="TRANSCRIPTIONAL REPRESSOR OF EMRAB OPERON"/>
    <property type="match status" value="1"/>
</dbReference>
<dbReference type="GO" id="GO:0003700">
    <property type="term" value="F:DNA-binding transcription factor activity"/>
    <property type="evidence" value="ECO:0007669"/>
    <property type="project" value="InterPro"/>
</dbReference>
<proteinExistence type="predicted"/>
<dbReference type="InterPro" id="IPR036388">
    <property type="entry name" value="WH-like_DNA-bd_sf"/>
</dbReference>
<dbReference type="Pfam" id="PF12802">
    <property type="entry name" value="MarR_2"/>
    <property type="match status" value="1"/>
</dbReference>
<evidence type="ECO:0000256" key="2">
    <source>
        <dbReference type="ARBA" id="ARBA00023125"/>
    </source>
</evidence>
<dbReference type="SMART" id="SM00347">
    <property type="entry name" value="HTH_MARR"/>
    <property type="match status" value="1"/>
</dbReference>
<dbReference type="EMBL" id="AENN01000015">
    <property type="protein sequence ID" value="EFR31075.1"/>
    <property type="molecule type" value="Genomic_DNA"/>
</dbReference>
<keyword evidence="2" id="KW-0238">DNA-binding</keyword>
<dbReference type="STRING" id="908337.HMPREF9257_1641"/>
<dbReference type="InterPro" id="IPR000835">
    <property type="entry name" value="HTH_MarR-typ"/>
</dbReference>
<dbReference type="eggNOG" id="COG1846">
    <property type="taxonomic scope" value="Bacteria"/>
</dbReference>
<name>E4KQ02_9LACT</name>